<dbReference type="EMBL" id="BMAW01018758">
    <property type="protein sequence ID" value="GFT59953.1"/>
    <property type="molecule type" value="Genomic_DNA"/>
</dbReference>
<dbReference type="Proteomes" id="UP000887013">
    <property type="component" value="Unassembled WGS sequence"/>
</dbReference>
<gene>
    <name evidence="1" type="ORF">NPIL_209761</name>
</gene>
<keyword evidence="2" id="KW-1185">Reference proteome</keyword>
<sequence>MYDICSVRTKEGNHFLWSNSKSSPYCKTGYPGDKRGKDDDHIYMSKRAEKMGSRLLRGLDEDQGKLLFVFGQLQDHL</sequence>
<proteinExistence type="predicted"/>
<evidence type="ECO:0000313" key="2">
    <source>
        <dbReference type="Proteomes" id="UP000887013"/>
    </source>
</evidence>
<evidence type="ECO:0000313" key="1">
    <source>
        <dbReference type="EMBL" id="GFT59953.1"/>
    </source>
</evidence>
<comment type="caution">
    <text evidence="1">The sequence shown here is derived from an EMBL/GenBank/DDBJ whole genome shotgun (WGS) entry which is preliminary data.</text>
</comment>
<reference evidence="1" key="1">
    <citation type="submission" date="2020-08" db="EMBL/GenBank/DDBJ databases">
        <title>Multicomponent nature underlies the extraordinary mechanical properties of spider dragline silk.</title>
        <authorList>
            <person name="Kono N."/>
            <person name="Nakamura H."/>
            <person name="Mori M."/>
            <person name="Yoshida Y."/>
            <person name="Ohtoshi R."/>
            <person name="Malay A.D."/>
            <person name="Moran D.A.P."/>
            <person name="Tomita M."/>
            <person name="Numata K."/>
            <person name="Arakawa K."/>
        </authorList>
    </citation>
    <scope>NUCLEOTIDE SEQUENCE</scope>
</reference>
<name>A0A8X6PCW7_NEPPI</name>
<accession>A0A8X6PCW7</accession>
<dbReference type="AlphaFoldDB" id="A0A8X6PCW7"/>
<organism evidence="1 2">
    <name type="scientific">Nephila pilipes</name>
    <name type="common">Giant wood spider</name>
    <name type="synonym">Nephila maculata</name>
    <dbReference type="NCBI Taxonomy" id="299642"/>
    <lineage>
        <taxon>Eukaryota</taxon>
        <taxon>Metazoa</taxon>
        <taxon>Ecdysozoa</taxon>
        <taxon>Arthropoda</taxon>
        <taxon>Chelicerata</taxon>
        <taxon>Arachnida</taxon>
        <taxon>Araneae</taxon>
        <taxon>Araneomorphae</taxon>
        <taxon>Entelegynae</taxon>
        <taxon>Araneoidea</taxon>
        <taxon>Nephilidae</taxon>
        <taxon>Nephila</taxon>
    </lineage>
</organism>
<protein>
    <submittedName>
        <fullName evidence="1">Uncharacterized protein</fullName>
    </submittedName>
</protein>